<dbReference type="InterPro" id="IPR001611">
    <property type="entry name" value="Leu-rich_rpt"/>
</dbReference>
<keyword evidence="1" id="KW-0433">Leucine-rich repeat</keyword>
<evidence type="ECO:0000313" key="4">
    <source>
        <dbReference type="Proteomes" id="UP000567067"/>
    </source>
</evidence>
<proteinExistence type="predicted"/>
<gene>
    <name evidence="3" type="ORF">FHR92_003771</name>
</gene>
<dbReference type="Proteomes" id="UP000567067">
    <property type="component" value="Unassembled WGS sequence"/>
</dbReference>
<dbReference type="PROSITE" id="PS51450">
    <property type="entry name" value="LRR"/>
    <property type="match status" value="1"/>
</dbReference>
<evidence type="ECO:0000256" key="1">
    <source>
        <dbReference type="ARBA" id="ARBA00022614"/>
    </source>
</evidence>
<dbReference type="Gene3D" id="3.80.10.10">
    <property type="entry name" value="Ribonuclease Inhibitor"/>
    <property type="match status" value="1"/>
</dbReference>
<comment type="caution">
    <text evidence="3">The sequence shown here is derived from an EMBL/GenBank/DDBJ whole genome shotgun (WGS) entry which is preliminary data.</text>
</comment>
<evidence type="ECO:0000313" key="3">
    <source>
        <dbReference type="EMBL" id="MBA9087287.1"/>
    </source>
</evidence>
<dbReference type="Pfam" id="PF12799">
    <property type="entry name" value="LRR_4"/>
    <property type="match status" value="1"/>
</dbReference>
<dbReference type="EMBL" id="JACJIP010000028">
    <property type="protein sequence ID" value="MBA9087287.1"/>
    <property type="molecule type" value="Genomic_DNA"/>
</dbReference>
<dbReference type="RefSeq" id="WP_182538120.1">
    <property type="nucleotide sequence ID" value="NZ_JACJIP010000028.1"/>
</dbReference>
<keyword evidence="2" id="KW-0677">Repeat</keyword>
<dbReference type="InterPro" id="IPR032675">
    <property type="entry name" value="LRR_dom_sf"/>
</dbReference>
<accession>A0A7W3XT16</accession>
<name>A0A7W3XT16_9BACL</name>
<evidence type="ECO:0000256" key="2">
    <source>
        <dbReference type="ARBA" id="ARBA00022737"/>
    </source>
</evidence>
<dbReference type="AlphaFoldDB" id="A0A7W3XT16"/>
<reference evidence="3 4" key="1">
    <citation type="submission" date="2020-08" db="EMBL/GenBank/DDBJ databases">
        <title>Genomic Encyclopedia of Type Strains, Phase III (KMG-III): the genomes of soil and plant-associated and newly described type strains.</title>
        <authorList>
            <person name="Whitman W."/>
        </authorList>
    </citation>
    <scope>NUCLEOTIDE SEQUENCE [LARGE SCALE GENOMIC DNA]</scope>
    <source>
        <strain evidence="3 4">CECT 8693</strain>
    </source>
</reference>
<evidence type="ECO:0008006" key="5">
    <source>
        <dbReference type="Google" id="ProtNLM"/>
    </source>
</evidence>
<dbReference type="SUPFAM" id="SSF52058">
    <property type="entry name" value="L domain-like"/>
    <property type="match status" value="1"/>
</dbReference>
<keyword evidence="4" id="KW-1185">Reference proteome</keyword>
<sequence length="243" mass="28124">MGNVEFLDKGFERAVRKKIGTSQERILSEDLKEIKGILIAEGDRSGFGIPWHADSSAFQMTFPDLMLNVADLDGKWEQDLIHFSHIRTLHIYVPTEDLAFLSDFTDLRELYVENSKAQNWTFLQNLINLCFLYLRECSFYDLTPILDLYRNQVRVPKSNELLHRLNEPRLSHLGLNYCGISDISPLAECKSIEDLNLSHNIISDISPLRTISSLYYLTLRYFGIVSNEKQKYQSFVYGTQSNQ</sequence>
<dbReference type="InterPro" id="IPR025875">
    <property type="entry name" value="Leu-rich_rpt_4"/>
</dbReference>
<organism evidence="3 4">
    <name type="scientific">Fontibacillus solani</name>
    <dbReference type="NCBI Taxonomy" id="1572857"/>
    <lineage>
        <taxon>Bacteria</taxon>
        <taxon>Bacillati</taxon>
        <taxon>Bacillota</taxon>
        <taxon>Bacilli</taxon>
        <taxon>Bacillales</taxon>
        <taxon>Paenibacillaceae</taxon>
        <taxon>Fontibacillus</taxon>
    </lineage>
</organism>
<protein>
    <recommendedName>
        <fullName evidence="5">Leucine-rich repeat domain-containing protein</fullName>
    </recommendedName>
</protein>